<dbReference type="InterPro" id="IPR006015">
    <property type="entry name" value="Universal_stress_UspA"/>
</dbReference>
<evidence type="ECO:0000256" key="1">
    <source>
        <dbReference type="ARBA" id="ARBA00008791"/>
    </source>
</evidence>
<dbReference type="RefSeq" id="WP_261965014.1">
    <property type="nucleotide sequence ID" value="NZ_BAAAXA010000001.1"/>
</dbReference>
<dbReference type="SUPFAM" id="SSF52402">
    <property type="entry name" value="Adenine nucleotide alpha hydrolases-like"/>
    <property type="match status" value="2"/>
</dbReference>
<dbReference type="PANTHER" id="PTHR46553:SF3">
    <property type="entry name" value="ADENINE NUCLEOTIDE ALPHA HYDROLASES-LIKE SUPERFAMILY PROTEIN"/>
    <property type="match status" value="1"/>
</dbReference>
<dbReference type="AlphaFoldDB" id="A0A9W6KUQ0"/>
<sequence>MLSRIIAGVDGSAASLAAAQMAAVEAVASHRPLRLVHARLPVADYALLLPPGIAADTRAAGRTLVEAVRDALRRRHPDLEVCTVVAESTAAGALLRASRSAGLLVVGRSGLNTARRGPAGSTAARVAVRAACPVMVVGPVPPDRDEVVLGFDPEEPDAPSVPFAFAAAHWRGAGLRICCVRQFDSDQRPDDATARRAVHEAIAGWRATYADVPVAVDVLTGTDPVARLLDASHEAGLVVIGDRDLGVHPATAAPGHLAEVLVRNAASPVAVVRPPRRHARRVAALP</sequence>
<comment type="caution">
    <text evidence="3">The sequence shown here is derived from an EMBL/GenBank/DDBJ whole genome shotgun (WGS) entry which is preliminary data.</text>
</comment>
<dbReference type="Gene3D" id="3.40.50.620">
    <property type="entry name" value="HUPs"/>
    <property type="match status" value="2"/>
</dbReference>
<comment type="similarity">
    <text evidence="1">Belongs to the universal stress protein A family.</text>
</comment>
<feature type="domain" description="UspA" evidence="2">
    <location>
        <begin position="1"/>
        <end position="137"/>
    </location>
</feature>
<dbReference type="Pfam" id="PF00582">
    <property type="entry name" value="Usp"/>
    <property type="match status" value="1"/>
</dbReference>
<proteinExistence type="inferred from homology"/>
<dbReference type="InterPro" id="IPR006016">
    <property type="entry name" value="UspA"/>
</dbReference>
<dbReference type="EMBL" id="BSFP01000104">
    <property type="protein sequence ID" value="GLL07638.1"/>
    <property type="molecule type" value="Genomic_DNA"/>
</dbReference>
<evidence type="ECO:0000259" key="2">
    <source>
        <dbReference type="Pfam" id="PF00582"/>
    </source>
</evidence>
<dbReference type="Proteomes" id="UP001143480">
    <property type="component" value="Unassembled WGS sequence"/>
</dbReference>
<dbReference type="PRINTS" id="PR01438">
    <property type="entry name" value="UNVRSLSTRESS"/>
</dbReference>
<evidence type="ECO:0000313" key="3">
    <source>
        <dbReference type="EMBL" id="GLL07638.1"/>
    </source>
</evidence>
<organism evidence="3 4">
    <name type="scientific">Dactylosporangium matsuzakiense</name>
    <dbReference type="NCBI Taxonomy" id="53360"/>
    <lineage>
        <taxon>Bacteria</taxon>
        <taxon>Bacillati</taxon>
        <taxon>Actinomycetota</taxon>
        <taxon>Actinomycetes</taxon>
        <taxon>Micromonosporales</taxon>
        <taxon>Micromonosporaceae</taxon>
        <taxon>Dactylosporangium</taxon>
    </lineage>
</organism>
<dbReference type="PANTHER" id="PTHR46553">
    <property type="entry name" value="ADENINE NUCLEOTIDE ALPHA HYDROLASES-LIKE SUPERFAMILY PROTEIN"/>
    <property type="match status" value="1"/>
</dbReference>
<name>A0A9W6KUQ0_9ACTN</name>
<reference evidence="3" key="2">
    <citation type="submission" date="2023-01" db="EMBL/GenBank/DDBJ databases">
        <authorList>
            <person name="Sun Q."/>
            <person name="Evtushenko L."/>
        </authorList>
    </citation>
    <scope>NUCLEOTIDE SEQUENCE</scope>
    <source>
        <strain evidence="3">VKM Ac-1321</strain>
    </source>
</reference>
<dbReference type="InterPro" id="IPR014729">
    <property type="entry name" value="Rossmann-like_a/b/a_fold"/>
</dbReference>
<keyword evidence="4" id="KW-1185">Reference proteome</keyword>
<evidence type="ECO:0000313" key="4">
    <source>
        <dbReference type="Proteomes" id="UP001143480"/>
    </source>
</evidence>
<gene>
    <name evidence="3" type="ORF">GCM10017581_093920</name>
</gene>
<reference evidence="3" key="1">
    <citation type="journal article" date="2014" name="Int. J. Syst. Evol. Microbiol.">
        <title>Complete genome sequence of Corynebacterium casei LMG S-19264T (=DSM 44701T), isolated from a smear-ripened cheese.</title>
        <authorList>
            <consortium name="US DOE Joint Genome Institute (JGI-PGF)"/>
            <person name="Walter F."/>
            <person name="Albersmeier A."/>
            <person name="Kalinowski J."/>
            <person name="Ruckert C."/>
        </authorList>
    </citation>
    <scope>NUCLEOTIDE SEQUENCE</scope>
    <source>
        <strain evidence="3">VKM Ac-1321</strain>
    </source>
</reference>
<protein>
    <submittedName>
        <fullName evidence="3">Universal stress protein</fullName>
    </submittedName>
</protein>
<accession>A0A9W6KUQ0</accession>